<keyword evidence="1" id="KW-1133">Transmembrane helix</keyword>
<organism evidence="2 3">
    <name type="scientific">Marasmius oreades</name>
    <name type="common">fairy-ring Marasmius</name>
    <dbReference type="NCBI Taxonomy" id="181124"/>
    <lineage>
        <taxon>Eukaryota</taxon>
        <taxon>Fungi</taxon>
        <taxon>Dikarya</taxon>
        <taxon>Basidiomycota</taxon>
        <taxon>Agaricomycotina</taxon>
        <taxon>Agaricomycetes</taxon>
        <taxon>Agaricomycetidae</taxon>
        <taxon>Agaricales</taxon>
        <taxon>Marasmiineae</taxon>
        <taxon>Marasmiaceae</taxon>
        <taxon>Marasmius</taxon>
    </lineage>
</organism>
<keyword evidence="3" id="KW-1185">Reference proteome</keyword>
<keyword evidence="1" id="KW-0812">Transmembrane</keyword>
<dbReference type="OrthoDB" id="2878289at2759"/>
<gene>
    <name evidence="2" type="ORF">E1B28_013020</name>
</gene>
<name>A0A9P7RNT1_9AGAR</name>
<dbReference type="KEGG" id="more:E1B28_013020"/>
<evidence type="ECO:0000313" key="3">
    <source>
        <dbReference type="Proteomes" id="UP001049176"/>
    </source>
</evidence>
<dbReference type="EMBL" id="CM032189">
    <property type="protein sequence ID" value="KAG7087041.1"/>
    <property type="molecule type" value="Genomic_DNA"/>
</dbReference>
<evidence type="ECO:0000313" key="2">
    <source>
        <dbReference type="EMBL" id="KAG7087041.1"/>
    </source>
</evidence>
<dbReference type="Proteomes" id="UP001049176">
    <property type="component" value="Chromosome 9"/>
</dbReference>
<feature type="transmembrane region" description="Helical" evidence="1">
    <location>
        <begin position="81"/>
        <end position="100"/>
    </location>
</feature>
<dbReference type="GeneID" id="66082095"/>
<evidence type="ECO:0000256" key="1">
    <source>
        <dbReference type="SAM" id="Phobius"/>
    </source>
</evidence>
<sequence length="232" mass="25033">MVTSTLRPGFLLISANILADILLIHRCYLVWGSSKPLLIILGFLAAATNTLGLITVIMLLSSSGSRKIYEMAADIKLGYNGAAAGVNLLITLLTAARIWWTTREARTLMGGHITRFYRRIVTIILESGITYPLFLAANVALFSNQETIVLVVDLQPTAVLIAGIAPALSIVQAHYGKKSAGDWESMAAGARISDIQFPDLSRVSQAEGDHVYGQVEVSERNRNTESSSSSVV</sequence>
<accession>A0A9P7RNT1</accession>
<dbReference type="RefSeq" id="XP_043003512.1">
    <property type="nucleotide sequence ID" value="XM_043158169.1"/>
</dbReference>
<dbReference type="AlphaFoldDB" id="A0A9P7RNT1"/>
<feature type="transmembrane region" description="Helical" evidence="1">
    <location>
        <begin position="37"/>
        <end position="61"/>
    </location>
</feature>
<comment type="caution">
    <text evidence="2">The sequence shown here is derived from an EMBL/GenBank/DDBJ whole genome shotgun (WGS) entry which is preliminary data.</text>
</comment>
<keyword evidence="1" id="KW-0472">Membrane</keyword>
<feature type="transmembrane region" description="Helical" evidence="1">
    <location>
        <begin position="148"/>
        <end position="171"/>
    </location>
</feature>
<feature type="transmembrane region" description="Helical" evidence="1">
    <location>
        <begin position="6"/>
        <end position="25"/>
    </location>
</feature>
<feature type="transmembrane region" description="Helical" evidence="1">
    <location>
        <begin position="120"/>
        <end position="142"/>
    </location>
</feature>
<proteinExistence type="predicted"/>
<reference evidence="2" key="1">
    <citation type="journal article" date="2021" name="Genome Biol. Evol.">
        <title>The assembled and annotated genome of the fairy-ring fungus Marasmius oreades.</title>
        <authorList>
            <person name="Hiltunen M."/>
            <person name="Ament-Velasquez S.L."/>
            <person name="Johannesson H."/>
        </authorList>
    </citation>
    <scope>NUCLEOTIDE SEQUENCE</scope>
    <source>
        <strain evidence="2">03SP1</strain>
    </source>
</reference>
<protein>
    <submittedName>
        <fullName evidence="2">Uncharacterized protein</fullName>
    </submittedName>
</protein>